<sequence length="440" mass="47900">MGRRSSTGRYGGMVYQVVAQETGNLRQVPRAITLGLQQRRGYAATTTYNTAVAGLTAEQAEFRQAVEEFAQKELAPRAVDIDRNNAFPMDMWKKFGDMGLLGITASEKYGGLGLGYMEHTFVMEEISRASGSVALSYGAHSNLCVNQIVRNGNEAQKQKYLPKLISGDHVGALAMSEPGSGSDVVSMRLRADRKGDRYVLNGNKMWITNGPDADVLVVYAKTDINAGPKGITAFLVEKSMKGFNTAQKLDKVGMRGSNTCELLFEDCEVPAENVLGDVGKGVYVLMSGLDLERLVLSGGPLGLMQAALDITIPYVHTRQQFGTPIGEFQLIQGKIADMYTKLNASRAYVYAVARACDRGDVSNKVSIWEVEDCAGVILYSAERATEVALDAIQCLGGNGYINDYPTGRILRDAKLYEIGAGTSEIRRMLIGREFNKAYQA</sequence>
<dbReference type="InterPro" id="IPR009100">
    <property type="entry name" value="AcylCoA_DH/oxidase_NM_dom_sf"/>
</dbReference>
<feature type="binding site" evidence="15">
    <location>
        <position position="318"/>
    </location>
    <ligand>
        <name>FAD</name>
        <dbReference type="ChEBI" id="CHEBI:57692"/>
    </ligand>
</feature>
<dbReference type="PROSITE" id="PS00073">
    <property type="entry name" value="ACYL_COA_DH_2"/>
    <property type="match status" value="1"/>
</dbReference>
<dbReference type="Gene3D" id="1.20.140.10">
    <property type="entry name" value="Butyryl-CoA Dehydrogenase, subunit A, domain 3"/>
    <property type="match status" value="1"/>
</dbReference>
<evidence type="ECO:0000256" key="1">
    <source>
        <dbReference type="ARBA" id="ARBA00001974"/>
    </source>
</evidence>
<evidence type="ECO:0000256" key="15">
    <source>
        <dbReference type="PIRSR" id="PIRSR634183-3"/>
    </source>
</evidence>
<feature type="binding site" evidence="15">
    <location>
        <begin position="206"/>
        <end position="208"/>
    </location>
    <ligand>
        <name>FAD</name>
        <dbReference type="ChEBI" id="CHEBI:57692"/>
    </ligand>
</feature>
<comment type="similarity">
    <text evidence="4 16">Belongs to the acyl-CoA dehydrogenase family.</text>
</comment>
<dbReference type="Gene3D" id="2.40.110.10">
    <property type="entry name" value="Butyryl-CoA Dehydrogenase, subunit A, domain 2"/>
    <property type="match status" value="1"/>
</dbReference>
<dbReference type="PROSITE" id="PS00072">
    <property type="entry name" value="ACYL_COA_DH_1"/>
    <property type="match status" value="1"/>
</dbReference>
<dbReference type="Proteomes" id="UP000274822">
    <property type="component" value="Unassembled WGS sequence"/>
</dbReference>
<evidence type="ECO:0000256" key="4">
    <source>
        <dbReference type="ARBA" id="ARBA00009347"/>
    </source>
</evidence>
<reference evidence="20 21" key="1">
    <citation type="journal article" date="2018" name="New Phytol.">
        <title>Phylogenomics of Endogonaceae and evolution of mycorrhizas within Mucoromycota.</title>
        <authorList>
            <person name="Chang Y."/>
            <person name="Desiro A."/>
            <person name="Na H."/>
            <person name="Sandor L."/>
            <person name="Lipzen A."/>
            <person name="Clum A."/>
            <person name="Barry K."/>
            <person name="Grigoriev I.V."/>
            <person name="Martin F.M."/>
            <person name="Stajich J.E."/>
            <person name="Smith M.E."/>
            <person name="Bonito G."/>
            <person name="Spatafora J.W."/>
        </authorList>
    </citation>
    <scope>NUCLEOTIDE SEQUENCE [LARGE SCALE GENOMIC DNA]</scope>
    <source>
        <strain evidence="20 21">AD002</strain>
    </source>
</reference>
<comment type="subcellular location">
    <subcellularLocation>
        <location evidence="2">Mitochondrion</location>
    </subcellularLocation>
</comment>
<dbReference type="InterPro" id="IPR006091">
    <property type="entry name" value="Acyl-CoA_Oxase/DH_mid-dom"/>
</dbReference>
<dbReference type="GO" id="GO:0050660">
    <property type="term" value="F:flavin adenine dinucleotide binding"/>
    <property type="evidence" value="ECO:0007669"/>
    <property type="project" value="InterPro"/>
</dbReference>
<dbReference type="InterPro" id="IPR034183">
    <property type="entry name" value="IVD"/>
</dbReference>
<evidence type="ECO:0000256" key="9">
    <source>
        <dbReference type="ARBA" id="ARBA00022946"/>
    </source>
</evidence>
<evidence type="ECO:0000259" key="17">
    <source>
        <dbReference type="Pfam" id="PF00441"/>
    </source>
</evidence>
<feature type="domain" description="Acyl-CoA dehydrogenase/oxidase C-terminal" evidence="17">
    <location>
        <begin position="279"/>
        <end position="433"/>
    </location>
</feature>
<feature type="binding site" evidence="14">
    <location>
        <begin position="290"/>
        <end position="293"/>
    </location>
    <ligand>
        <name>substrate</name>
    </ligand>
</feature>
<evidence type="ECO:0000256" key="13">
    <source>
        <dbReference type="PIRSR" id="PIRSR634183-1"/>
    </source>
</evidence>
<protein>
    <recommendedName>
        <fullName evidence="6">Isovaleryl-CoA dehydrogenase, mitochondrial</fullName>
        <ecNumber evidence="5">1.3.8.4</ecNumber>
    </recommendedName>
</protein>
<dbReference type="Pfam" id="PF00441">
    <property type="entry name" value="Acyl-CoA_dh_1"/>
    <property type="match status" value="1"/>
</dbReference>
<dbReference type="Pfam" id="PF02771">
    <property type="entry name" value="Acyl-CoA_dh_N"/>
    <property type="match status" value="1"/>
</dbReference>
<keyword evidence="9" id="KW-0809">Transit peptide</keyword>
<evidence type="ECO:0000256" key="5">
    <source>
        <dbReference type="ARBA" id="ARBA00012044"/>
    </source>
</evidence>
<keyword evidence="11" id="KW-0496">Mitochondrion</keyword>
<feature type="binding site" evidence="15">
    <location>
        <begin position="173"/>
        <end position="182"/>
    </location>
    <ligand>
        <name>FAD</name>
        <dbReference type="ChEBI" id="CHEBI:57692"/>
    </ligand>
</feature>
<comment type="cofactor">
    <cofactor evidence="1 15 16">
        <name>FAD</name>
        <dbReference type="ChEBI" id="CHEBI:57692"/>
    </cofactor>
</comment>
<dbReference type="GO" id="GO:0006552">
    <property type="term" value="P:L-leucine catabolic process"/>
    <property type="evidence" value="ECO:0007669"/>
    <property type="project" value="TreeGrafter"/>
</dbReference>
<feature type="binding site" evidence="14">
    <location>
        <begin position="420"/>
        <end position="421"/>
    </location>
    <ligand>
        <name>substrate</name>
    </ligand>
</feature>
<organism evidence="20 21">
    <name type="scientific">Jimgerdemannia flammicorona</name>
    <dbReference type="NCBI Taxonomy" id="994334"/>
    <lineage>
        <taxon>Eukaryota</taxon>
        <taxon>Fungi</taxon>
        <taxon>Fungi incertae sedis</taxon>
        <taxon>Mucoromycota</taxon>
        <taxon>Mucoromycotina</taxon>
        <taxon>Endogonomycetes</taxon>
        <taxon>Endogonales</taxon>
        <taxon>Endogonaceae</taxon>
        <taxon>Jimgerdemannia</taxon>
    </lineage>
</organism>
<evidence type="ECO:0000256" key="11">
    <source>
        <dbReference type="ARBA" id="ARBA00023128"/>
    </source>
</evidence>
<dbReference type="CDD" id="cd01156">
    <property type="entry name" value="IVD"/>
    <property type="match status" value="1"/>
</dbReference>
<dbReference type="GO" id="GO:0005739">
    <property type="term" value="C:mitochondrion"/>
    <property type="evidence" value="ECO:0007669"/>
    <property type="project" value="UniProtKB-SubCell"/>
</dbReference>
<dbReference type="Pfam" id="PF02770">
    <property type="entry name" value="Acyl-CoA_dh_M"/>
    <property type="match status" value="1"/>
</dbReference>
<evidence type="ECO:0000256" key="10">
    <source>
        <dbReference type="ARBA" id="ARBA00023002"/>
    </source>
</evidence>
<keyword evidence="7 16" id="KW-0285">Flavoprotein</keyword>
<proteinExistence type="inferred from homology"/>
<dbReference type="FunFam" id="2.40.110.10:FF:000004">
    <property type="entry name" value="Isovaleryl-CoA dehydrogenase, mitochondrial"/>
    <property type="match status" value="1"/>
</dbReference>
<dbReference type="InterPro" id="IPR036250">
    <property type="entry name" value="AcylCo_DH-like_C"/>
</dbReference>
<dbReference type="InterPro" id="IPR037069">
    <property type="entry name" value="AcylCoA_DH/ox_N_sf"/>
</dbReference>
<evidence type="ECO:0000256" key="7">
    <source>
        <dbReference type="ARBA" id="ARBA00022630"/>
    </source>
</evidence>
<evidence type="ECO:0000256" key="14">
    <source>
        <dbReference type="PIRSR" id="PIRSR634183-2"/>
    </source>
</evidence>
<dbReference type="InterPro" id="IPR009075">
    <property type="entry name" value="AcylCo_DH/oxidase_C"/>
</dbReference>
<dbReference type="PANTHER" id="PTHR43884">
    <property type="entry name" value="ACYL-COA DEHYDROGENASE"/>
    <property type="match status" value="1"/>
</dbReference>
<evidence type="ECO:0000313" key="21">
    <source>
        <dbReference type="Proteomes" id="UP000274822"/>
    </source>
</evidence>
<dbReference type="FunFam" id="1.10.540.10:FF:000007">
    <property type="entry name" value="Isovaleryl-CoA dehydrogenase, mitochondrial"/>
    <property type="match status" value="1"/>
</dbReference>
<feature type="binding site" evidence="15">
    <location>
        <begin position="422"/>
        <end position="424"/>
    </location>
    <ligand>
        <name>FAD</name>
        <dbReference type="ChEBI" id="CHEBI:57692"/>
    </ligand>
</feature>
<keyword evidence="21" id="KW-1185">Reference proteome</keyword>
<feature type="domain" description="Acyl-CoA oxidase/dehydrogenase middle" evidence="18">
    <location>
        <begin position="172"/>
        <end position="267"/>
    </location>
</feature>
<name>A0A433QLX5_9FUNG</name>
<dbReference type="InterPro" id="IPR013786">
    <property type="entry name" value="AcylCoA_DH/ox_N"/>
</dbReference>
<evidence type="ECO:0000313" key="20">
    <source>
        <dbReference type="EMBL" id="RUS30768.1"/>
    </source>
</evidence>
<dbReference type="SUPFAM" id="SSF56645">
    <property type="entry name" value="Acyl-CoA dehydrogenase NM domain-like"/>
    <property type="match status" value="1"/>
</dbReference>
<evidence type="ECO:0000256" key="8">
    <source>
        <dbReference type="ARBA" id="ARBA00022827"/>
    </source>
</evidence>
<dbReference type="FunFam" id="1.20.140.10:FF:000003">
    <property type="entry name" value="isovaleryl-CoA dehydrogenase, mitochondrial"/>
    <property type="match status" value="1"/>
</dbReference>
<evidence type="ECO:0000259" key="19">
    <source>
        <dbReference type="Pfam" id="PF02771"/>
    </source>
</evidence>
<evidence type="ECO:0000256" key="2">
    <source>
        <dbReference type="ARBA" id="ARBA00004173"/>
    </source>
</evidence>
<dbReference type="EC" id="1.3.8.4" evidence="5"/>
<dbReference type="AlphaFoldDB" id="A0A433QLX5"/>
<evidence type="ECO:0000256" key="16">
    <source>
        <dbReference type="RuleBase" id="RU362125"/>
    </source>
</evidence>
<dbReference type="InterPro" id="IPR046373">
    <property type="entry name" value="Acyl-CoA_Oxase/DH_mid-dom_sf"/>
</dbReference>
<evidence type="ECO:0000259" key="18">
    <source>
        <dbReference type="Pfam" id="PF02770"/>
    </source>
</evidence>
<evidence type="ECO:0000256" key="6">
    <source>
        <dbReference type="ARBA" id="ARBA00018258"/>
    </source>
</evidence>
<dbReference type="GO" id="GO:0008470">
    <property type="term" value="F:3-methylbutanoyl-CoA dehydrogenase activity"/>
    <property type="evidence" value="ECO:0007669"/>
    <property type="project" value="UniProtKB-EC"/>
</dbReference>
<comment type="catalytic activity">
    <reaction evidence="12">
        <text>3-methylbutanoyl-CoA + oxidized [electron-transfer flavoprotein] + H(+) = 3-methylbut-2-enoyl-CoA + reduced [electron-transfer flavoprotein]</text>
        <dbReference type="Rhea" id="RHEA:12276"/>
        <dbReference type="Rhea" id="RHEA-COMP:10685"/>
        <dbReference type="Rhea" id="RHEA-COMP:10686"/>
        <dbReference type="ChEBI" id="CHEBI:15378"/>
        <dbReference type="ChEBI" id="CHEBI:57344"/>
        <dbReference type="ChEBI" id="CHEBI:57345"/>
        <dbReference type="ChEBI" id="CHEBI:57692"/>
        <dbReference type="ChEBI" id="CHEBI:58307"/>
        <dbReference type="EC" id="1.3.8.4"/>
    </reaction>
</comment>
<dbReference type="SUPFAM" id="SSF47203">
    <property type="entry name" value="Acyl-CoA dehydrogenase C-terminal domain-like"/>
    <property type="match status" value="1"/>
</dbReference>
<dbReference type="InterPro" id="IPR006089">
    <property type="entry name" value="Acyl-CoA_DH_CS"/>
</dbReference>
<feature type="domain" description="Acyl-CoA dehydrogenase/oxidase N-terminal" evidence="19">
    <location>
        <begin position="56"/>
        <end position="168"/>
    </location>
</feature>
<feature type="active site" description="Proton acceptor" evidence="13">
    <location>
        <position position="292"/>
    </location>
</feature>
<feature type="binding site" evidence="14">
    <location>
        <position position="182"/>
    </location>
    <ligand>
        <name>substrate</name>
    </ligand>
</feature>
<comment type="caution">
    <text evidence="20">The sequence shown here is derived from an EMBL/GenBank/DDBJ whole genome shotgun (WGS) entry which is preliminary data.</text>
</comment>
<evidence type="ECO:0000256" key="12">
    <source>
        <dbReference type="ARBA" id="ARBA00052875"/>
    </source>
</evidence>
<dbReference type="PANTHER" id="PTHR43884:SF12">
    <property type="entry name" value="ISOVALERYL-COA DEHYDROGENASE, MITOCHONDRIAL-RELATED"/>
    <property type="match status" value="1"/>
</dbReference>
<dbReference type="EMBL" id="RBNJ01003583">
    <property type="protein sequence ID" value="RUS30768.1"/>
    <property type="molecule type" value="Genomic_DNA"/>
</dbReference>
<gene>
    <name evidence="20" type="ORF">BC938DRAFT_478981</name>
</gene>
<feature type="binding site" evidence="15">
    <location>
        <begin position="393"/>
        <end position="397"/>
    </location>
    <ligand>
        <name>FAD</name>
        <dbReference type="ChEBI" id="CHEBI:57692"/>
    </ligand>
</feature>
<evidence type="ECO:0000256" key="3">
    <source>
        <dbReference type="ARBA" id="ARBA00004898"/>
    </source>
</evidence>
<feature type="binding site" evidence="14">
    <location>
        <position position="283"/>
    </location>
    <ligand>
        <name>substrate</name>
    </ligand>
</feature>
<keyword evidence="8 15" id="KW-0274">FAD</keyword>
<dbReference type="Gene3D" id="1.10.540.10">
    <property type="entry name" value="Acyl-CoA dehydrogenase/oxidase, N-terminal domain"/>
    <property type="match status" value="1"/>
</dbReference>
<comment type="pathway">
    <text evidence="3">Amino-acid degradation; L-leucine degradation; (S)-3-hydroxy-3-methylglutaryl-CoA from 3-isovaleryl-CoA: step 1/3.</text>
</comment>
<feature type="binding site" evidence="15">
    <location>
        <position position="329"/>
    </location>
    <ligand>
        <name>FAD</name>
        <dbReference type="ChEBI" id="CHEBI:57692"/>
    </ligand>
</feature>
<keyword evidence="10 16" id="KW-0560">Oxidoreductase</keyword>
<accession>A0A433QLX5</accession>